<dbReference type="EMBL" id="SOFY01000011">
    <property type="protein sequence ID" value="TFC52096.1"/>
    <property type="molecule type" value="Genomic_DNA"/>
</dbReference>
<feature type="region of interest" description="Disordered" evidence="8">
    <location>
        <begin position="1"/>
        <end position="20"/>
    </location>
</feature>
<evidence type="ECO:0000256" key="3">
    <source>
        <dbReference type="ARBA" id="ARBA00022475"/>
    </source>
</evidence>
<keyword evidence="5 9" id="KW-1133">Transmembrane helix</keyword>
<keyword evidence="6 7" id="KW-0472">Membrane</keyword>
<evidence type="ECO:0000313" key="11">
    <source>
        <dbReference type="EMBL" id="TFC52096.1"/>
    </source>
</evidence>
<comment type="subcellular location">
    <subcellularLocation>
        <location evidence="1">Cell membrane</location>
        <topology evidence="1">Single-pass membrane protein</topology>
    </subcellularLocation>
</comment>
<dbReference type="SUPFAM" id="SSF103088">
    <property type="entry name" value="OmpA-like"/>
    <property type="match status" value="1"/>
</dbReference>
<feature type="domain" description="OmpA-like" evidence="10">
    <location>
        <begin position="137"/>
        <end position="257"/>
    </location>
</feature>
<dbReference type="Pfam" id="PF00691">
    <property type="entry name" value="OmpA"/>
    <property type="match status" value="1"/>
</dbReference>
<keyword evidence="4 9" id="KW-0812">Transmembrane</keyword>
<evidence type="ECO:0000256" key="4">
    <source>
        <dbReference type="ARBA" id="ARBA00022692"/>
    </source>
</evidence>
<accession>A0AAQ2C8F7</accession>
<dbReference type="CDD" id="cd07185">
    <property type="entry name" value="OmpA_C-like"/>
    <property type="match status" value="1"/>
</dbReference>
<reference evidence="11 12" key="1">
    <citation type="submission" date="2019-03" db="EMBL/GenBank/DDBJ databases">
        <title>Genomics of glacier-inhabiting Cryobacterium strains.</title>
        <authorList>
            <person name="Liu Q."/>
            <person name="Xin Y.-H."/>
        </authorList>
    </citation>
    <scope>NUCLEOTIDE SEQUENCE [LARGE SCALE GENOMIC DNA]</scope>
    <source>
        <strain evidence="12">TMT1-22</strain>
    </source>
</reference>
<keyword evidence="11" id="KW-0969">Cilium</keyword>
<gene>
    <name evidence="11" type="ORF">E3O49_02090</name>
</gene>
<dbReference type="PROSITE" id="PS51123">
    <property type="entry name" value="OMPA_2"/>
    <property type="match status" value="1"/>
</dbReference>
<evidence type="ECO:0000256" key="7">
    <source>
        <dbReference type="PROSITE-ProRule" id="PRU00473"/>
    </source>
</evidence>
<dbReference type="RefSeq" id="WP_134402529.1">
    <property type="nucleotide sequence ID" value="NZ_SOFY01000011.1"/>
</dbReference>
<evidence type="ECO:0000256" key="2">
    <source>
        <dbReference type="ARBA" id="ARBA00008914"/>
    </source>
</evidence>
<evidence type="ECO:0000259" key="10">
    <source>
        <dbReference type="PROSITE" id="PS51123"/>
    </source>
</evidence>
<dbReference type="PANTHER" id="PTHR30329:SF21">
    <property type="entry name" value="LIPOPROTEIN YIAD-RELATED"/>
    <property type="match status" value="1"/>
</dbReference>
<dbReference type="Gene3D" id="3.30.1330.60">
    <property type="entry name" value="OmpA-like domain"/>
    <property type="match status" value="1"/>
</dbReference>
<feature type="compositionally biased region" description="Polar residues" evidence="8">
    <location>
        <begin position="281"/>
        <end position="297"/>
    </location>
</feature>
<evidence type="ECO:0000256" key="1">
    <source>
        <dbReference type="ARBA" id="ARBA00004162"/>
    </source>
</evidence>
<dbReference type="InterPro" id="IPR006665">
    <property type="entry name" value="OmpA-like"/>
</dbReference>
<keyword evidence="3" id="KW-1003">Cell membrane</keyword>
<dbReference type="AlphaFoldDB" id="A0AAQ2C8F7"/>
<dbReference type="Proteomes" id="UP000297403">
    <property type="component" value="Unassembled WGS sequence"/>
</dbReference>
<sequence length="297" mass="31196">MSGHGRGSGRGRSRGLEEEHVEHVDERWMASYMDMVTVLMCMFIVLFAMSTVDQAKFLQLKNSLATGFGVVDVGKVDTAKGVVVTKDKANQGEVTGFTKLDLAVAEVADLTAAQKALQDAVDAKGLGQLVQFTIDSRGLTIGLVGSEAFFAPNLANFSPQAEQVLDAIAPVLASNTREVKIEGHADRHGVTLNYPTDWELSSARATAVLRRLVESGGVAQERISAVGFGSARPVADGGDLAAMAQNRRVDVVLLSNQPDDIRALIPSVLDGTATETGVPANGTTTTGAETSVAVTAN</sequence>
<keyword evidence="11" id="KW-0282">Flagellum</keyword>
<proteinExistence type="inferred from homology"/>
<evidence type="ECO:0000256" key="5">
    <source>
        <dbReference type="ARBA" id="ARBA00022989"/>
    </source>
</evidence>
<dbReference type="InterPro" id="IPR025713">
    <property type="entry name" value="MotB-like_N_dom"/>
</dbReference>
<dbReference type="InterPro" id="IPR036737">
    <property type="entry name" value="OmpA-like_sf"/>
</dbReference>
<dbReference type="PANTHER" id="PTHR30329">
    <property type="entry name" value="STATOR ELEMENT OF FLAGELLAR MOTOR COMPLEX"/>
    <property type="match status" value="1"/>
</dbReference>
<evidence type="ECO:0000256" key="9">
    <source>
        <dbReference type="SAM" id="Phobius"/>
    </source>
</evidence>
<dbReference type="GO" id="GO:0005886">
    <property type="term" value="C:plasma membrane"/>
    <property type="evidence" value="ECO:0007669"/>
    <property type="project" value="UniProtKB-SubCell"/>
</dbReference>
<evidence type="ECO:0000313" key="12">
    <source>
        <dbReference type="Proteomes" id="UP000297403"/>
    </source>
</evidence>
<name>A0AAQ2C8F7_9MICO</name>
<feature type="region of interest" description="Disordered" evidence="8">
    <location>
        <begin position="272"/>
        <end position="297"/>
    </location>
</feature>
<dbReference type="Pfam" id="PF13677">
    <property type="entry name" value="MotB_plug"/>
    <property type="match status" value="1"/>
</dbReference>
<keyword evidence="12" id="KW-1185">Reference proteome</keyword>
<feature type="transmembrane region" description="Helical" evidence="9">
    <location>
        <begin position="32"/>
        <end position="52"/>
    </location>
</feature>
<organism evidence="11 12">
    <name type="scientific">Cryobacterium shii</name>
    <dbReference type="NCBI Taxonomy" id="1259235"/>
    <lineage>
        <taxon>Bacteria</taxon>
        <taxon>Bacillati</taxon>
        <taxon>Actinomycetota</taxon>
        <taxon>Actinomycetes</taxon>
        <taxon>Micrococcales</taxon>
        <taxon>Microbacteriaceae</taxon>
        <taxon>Cryobacterium</taxon>
    </lineage>
</organism>
<comment type="similarity">
    <text evidence="2">Belongs to the MotB family.</text>
</comment>
<comment type="caution">
    <text evidence="11">The sequence shown here is derived from an EMBL/GenBank/DDBJ whole genome shotgun (WGS) entry which is preliminary data.</text>
</comment>
<keyword evidence="11" id="KW-0966">Cell projection</keyword>
<evidence type="ECO:0000256" key="6">
    <source>
        <dbReference type="ARBA" id="ARBA00023136"/>
    </source>
</evidence>
<evidence type="ECO:0000256" key="8">
    <source>
        <dbReference type="SAM" id="MobiDB-lite"/>
    </source>
</evidence>
<dbReference type="InterPro" id="IPR050330">
    <property type="entry name" value="Bact_OuterMem_StrucFunc"/>
</dbReference>
<protein>
    <submittedName>
        <fullName evidence="11">Flagellar motor protein MotB</fullName>
    </submittedName>
</protein>